<name>A0AA38I290_9CUCU</name>
<protein>
    <submittedName>
        <fullName evidence="1">Uncharacterized protein</fullName>
    </submittedName>
</protein>
<dbReference type="InterPro" id="IPR006616">
    <property type="entry name" value="DM9_repeat"/>
</dbReference>
<dbReference type="Pfam" id="PF11901">
    <property type="entry name" value="DM9"/>
    <property type="match status" value="1"/>
</dbReference>
<comment type="caution">
    <text evidence="1">The sequence shown here is derived from an EMBL/GenBank/DDBJ whole genome shotgun (WGS) entry which is preliminary data.</text>
</comment>
<reference evidence="1" key="1">
    <citation type="journal article" date="2023" name="G3 (Bethesda)">
        <title>Whole genome assemblies of Zophobas morio and Tenebrio molitor.</title>
        <authorList>
            <person name="Kaur S."/>
            <person name="Stinson S.A."/>
            <person name="diCenzo G.C."/>
        </authorList>
    </citation>
    <scope>NUCLEOTIDE SEQUENCE</scope>
    <source>
        <strain evidence="1">QUZm001</strain>
    </source>
</reference>
<accession>A0AA38I290</accession>
<organism evidence="1 2">
    <name type="scientific">Zophobas morio</name>
    <dbReference type="NCBI Taxonomy" id="2755281"/>
    <lineage>
        <taxon>Eukaryota</taxon>
        <taxon>Metazoa</taxon>
        <taxon>Ecdysozoa</taxon>
        <taxon>Arthropoda</taxon>
        <taxon>Hexapoda</taxon>
        <taxon>Insecta</taxon>
        <taxon>Pterygota</taxon>
        <taxon>Neoptera</taxon>
        <taxon>Endopterygota</taxon>
        <taxon>Coleoptera</taxon>
        <taxon>Polyphaga</taxon>
        <taxon>Cucujiformia</taxon>
        <taxon>Tenebrionidae</taxon>
        <taxon>Zophobas</taxon>
    </lineage>
</organism>
<keyword evidence="2" id="KW-1185">Reference proteome</keyword>
<sequence length="180" mass="20141">MFKTTFYFAIFSSVYIAAHKDYYWRDYNETIPEDAIVGRRNVDGKSVYVGQVYISREGLVPVKIDPATTGVFAEIKGVQFARKHIKILCGPSGNFEWHSTTSSSLHVDLINKHPVVGGHEDGWGTYFVGRILPNQGTCIGKILEAGMNGSSYFYCVNEQLESEVANEFEVLVNINSKDKS</sequence>
<dbReference type="EMBL" id="JALNTZ010000006">
    <property type="protein sequence ID" value="KAJ3647988.1"/>
    <property type="molecule type" value="Genomic_DNA"/>
</dbReference>
<dbReference type="Proteomes" id="UP001168821">
    <property type="component" value="Unassembled WGS sequence"/>
</dbReference>
<evidence type="ECO:0000313" key="1">
    <source>
        <dbReference type="EMBL" id="KAJ3647988.1"/>
    </source>
</evidence>
<proteinExistence type="predicted"/>
<dbReference type="PANTHER" id="PTHR31649">
    <property type="entry name" value="AGAP009604-PA"/>
    <property type="match status" value="1"/>
</dbReference>
<gene>
    <name evidence="1" type="ORF">Zmor_019829</name>
</gene>
<dbReference type="PANTHER" id="PTHR31649:SF10">
    <property type="entry name" value="IP19903P-RELATED"/>
    <property type="match status" value="1"/>
</dbReference>
<dbReference type="AlphaFoldDB" id="A0AA38I290"/>
<evidence type="ECO:0000313" key="2">
    <source>
        <dbReference type="Proteomes" id="UP001168821"/>
    </source>
</evidence>